<sequence>KLVYTNTEDNVEEEVSLRLQGVLCNKDLPPLKSAPPEKAIKHLRQSITITGLGQTAFADAITNIFAAQTVMQRKLPEGAVETWRPTTFAKFPALDIGNRYFMQGRYAGDAPTVGFAPDSDPNGLLAACVKGEFVHTEENRVDYYRFENGSRPVTSTPSTFRVGDIVEITLSLVITPISGTKYRLIPILRSIALVDSVQTSVSDRLYSTYYISTYDR</sequence>
<evidence type="ECO:0000313" key="1">
    <source>
        <dbReference type="EMBL" id="KAH7918705.1"/>
    </source>
</evidence>
<proteinExistence type="predicted"/>
<comment type="caution">
    <text evidence="1">The sequence shown here is derived from an EMBL/GenBank/DDBJ whole genome shotgun (WGS) entry which is preliminary data.</text>
</comment>
<evidence type="ECO:0000313" key="2">
    <source>
        <dbReference type="Proteomes" id="UP000790709"/>
    </source>
</evidence>
<reference evidence="1" key="1">
    <citation type="journal article" date="2021" name="New Phytol.">
        <title>Evolutionary innovations through gain and loss of genes in the ectomycorrhizal Boletales.</title>
        <authorList>
            <person name="Wu G."/>
            <person name="Miyauchi S."/>
            <person name="Morin E."/>
            <person name="Kuo A."/>
            <person name="Drula E."/>
            <person name="Varga T."/>
            <person name="Kohler A."/>
            <person name="Feng B."/>
            <person name="Cao Y."/>
            <person name="Lipzen A."/>
            <person name="Daum C."/>
            <person name="Hundley H."/>
            <person name="Pangilinan J."/>
            <person name="Johnson J."/>
            <person name="Barry K."/>
            <person name="LaButti K."/>
            <person name="Ng V."/>
            <person name="Ahrendt S."/>
            <person name="Min B."/>
            <person name="Choi I.G."/>
            <person name="Park H."/>
            <person name="Plett J.M."/>
            <person name="Magnuson J."/>
            <person name="Spatafora J.W."/>
            <person name="Nagy L.G."/>
            <person name="Henrissat B."/>
            <person name="Grigoriev I.V."/>
            <person name="Yang Z.L."/>
            <person name="Xu J."/>
            <person name="Martin F.M."/>
        </authorList>
    </citation>
    <scope>NUCLEOTIDE SEQUENCE</scope>
    <source>
        <strain evidence="1">KUC20120723A-06</strain>
    </source>
</reference>
<name>A0ACB8AYT7_9AGAM</name>
<keyword evidence="2" id="KW-1185">Reference proteome</keyword>
<organism evidence="1 2">
    <name type="scientific">Leucogyrophana mollusca</name>
    <dbReference type="NCBI Taxonomy" id="85980"/>
    <lineage>
        <taxon>Eukaryota</taxon>
        <taxon>Fungi</taxon>
        <taxon>Dikarya</taxon>
        <taxon>Basidiomycota</taxon>
        <taxon>Agaricomycotina</taxon>
        <taxon>Agaricomycetes</taxon>
        <taxon>Agaricomycetidae</taxon>
        <taxon>Boletales</taxon>
        <taxon>Boletales incertae sedis</taxon>
        <taxon>Leucogyrophana</taxon>
    </lineage>
</organism>
<protein>
    <submittedName>
        <fullName evidence="1">Uncharacterized protein</fullName>
    </submittedName>
</protein>
<gene>
    <name evidence="1" type="ORF">BV22DRAFT_1024122</name>
</gene>
<feature type="non-terminal residue" evidence="1">
    <location>
        <position position="1"/>
    </location>
</feature>
<dbReference type="EMBL" id="MU266745">
    <property type="protein sequence ID" value="KAH7918705.1"/>
    <property type="molecule type" value="Genomic_DNA"/>
</dbReference>
<dbReference type="Proteomes" id="UP000790709">
    <property type="component" value="Unassembled WGS sequence"/>
</dbReference>
<accession>A0ACB8AYT7</accession>